<accession>A0A0A8ZMB2</accession>
<organism evidence="1">
    <name type="scientific">Arundo donax</name>
    <name type="common">Giant reed</name>
    <name type="synonym">Donax arundinaceus</name>
    <dbReference type="NCBI Taxonomy" id="35708"/>
    <lineage>
        <taxon>Eukaryota</taxon>
        <taxon>Viridiplantae</taxon>
        <taxon>Streptophyta</taxon>
        <taxon>Embryophyta</taxon>
        <taxon>Tracheophyta</taxon>
        <taxon>Spermatophyta</taxon>
        <taxon>Magnoliopsida</taxon>
        <taxon>Liliopsida</taxon>
        <taxon>Poales</taxon>
        <taxon>Poaceae</taxon>
        <taxon>PACMAD clade</taxon>
        <taxon>Arundinoideae</taxon>
        <taxon>Arundineae</taxon>
        <taxon>Arundo</taxon>
    </lineage>
</organism>
<name>A0A0A8ZMB2_ARUDO</name>
<sequence>MAKNQIHVQCCKQDMFGMLPWEIGHRFQHVTLHYILPVGQDTWLLSTTVLALMKHSLLLHRY</sequence>
<dbReference type="AlphaFoldDB" id="A0A0A8ZMB2"/>
<reference evidence="1" key="2">
    <citation type="journal article" date="2015" name="Data Brief">
        <title>Shoot transcriptome of the giant reed, Arundo donax.</title>
        <authorList>
            <person name="Barrero R.A."/>
            <person name="Guerrero F.D."/>
            <person name="Moolhuijzen P."/>
            <person name="Goolsby J.A."/>
            <person name="Tidwell J."/>
            <person name="Bellgard S.E."/>
            <person name="Bellgard M.I."/>
        </authorList>
    </citation>
    <scope>NUCLEOTIDE SEQUENCE</scope>
    <source>
        <tissue evidence="1">Shoot tissue taken approximately 20 cm above the soil surface</tissue>
    </source>
</reference>
<reference evidence="1" key="1">
    <citation type="submission" date="2014-09" db="EMBL/GenBank/DDBJ databases">
        <authorList>
            <person name="Magalhaes I.L.F."/>
            <person name="Oliveira U."/>
            <person name="Santos F.R."/>
            <person name="Vidigal T.H.D.A."/>
            <person name="Brescovit A.D."/>
            <person name="Santos A.J."/>
        </authorList>
    </citation>
    <scope>NUCLEOTIDE SEQUENCE</scope>
    <source>
        <tissue evidence="1">Shoot tissue taken approximately 20 cm above the soil surface</tissue>
    </source>
</reference>
<proteinExistence type="predicted"/>
<evidence type="ECO:0000313" key="1">
    <source>
        <dbReference type="EMBL" id="JAD39941.1"/>
    </source>
</evidence>
<protein>
    <submittedName>
        <fullName evidence="1">Uncharacterized protein</fullName>
    </submittedName>
</protein>
<dbReference type="EMBL" id="GBRH01257954">
    <property type="protein sequence ID" value="JAD39941.1"/>
    <property type="molecule type" value="Transcribed_RNA"/>
</dbReference>